<feature type="compositionally biased region" description="Low complexity" evidence="5">
    <location>
        <begin position="111"/>
        <end position="120"/>
    </location>
</feature>
<organism evidence="7 8">
    <name type="scientific">Triticum urartu</name>
    <name type="common">Red wild einkorn</name>
    <name type="synonym">Crithodium urartu</name>
    <dbReference type="NCBI Taxonomy" id="4572"/>
    <lineage>
        <taxon>Eukaryota</taxon>
        <taxon>Viridiplantae</taxon>
        <taxon>Streptophyta</taxon>
        <taxon>Embryophyta</taxon>
        <taxon>Tracheophyta</taxon>
        <taxon>Spermatophyta</taxon>
        <taxon>Magnoliopsida</taxon>
        <taxon>Liliopsida</taxon>
        <taxon>Poales</taxon>
        <taxon>Poaceae</taxon>
        <taxon>BOP clade</taxon>
        <taxon>Pooideae</taxon>
        <taxon>Triticodae</taxon>
        <taxon>Triticeae</taxon>
        <taxon>Triticinae</taxon>
        <taxon>Triticum</taxon>
    </lineage>
</organism>
<comment type="similarity">
    <text evidence="1">Belongs to the plant LTP family.</text>
</comment>
<feature type="compositionally biased region" description="Polar residues" evidence="5">
    <location>
        <begin position="64"/>
        <end position="78"/>
    </location>
</feature>
<evidence type="ECO:0000256" key="1">
    <source>
        <dbReference type="ARBA" id="ARBA00009748"/>
    </source>
</evidence>
<name>A0A8R7UF10_TRIUA</name>
<dbReference type="Gene3D" id="1.10.110.10">
    <property type="entry name" value="Plant lipid-transfer and hydrophobic proteins"/>
    <property type="match status" value="1"/>
</dbReference>
<protein>
    <recommendedName>
        <fullName evidence="6">Bifunctional inhibitor/plant lipid transfer protein/seed storage helical domain-containing protein</fullName>
    </recommendedName>
</protein>
<evidence type="ECO:0000313" key="8">
    <source>
        <dbReference type="Proteomes" id="UP000015106"/>
    </source>
</evidence>
<dbReference type="Pfam" id="PF14368">
    <property type="entry name" value="LTP_2"/>
    <property type="match status" value="1"/>
</dbReference>
<feature type="compositionally biased region" description="Low complexity" evidence="5">
    <location>
        <begin position="28"/>
        <end position="38"/>
    </location>
</feature>
<dbReference type="InterPro" id="IPR016140">
    <property type="entry name" value="Bifunc_inhib/LTP/seed_store"/>
</dbReference>
<keyword evidence="4" id="KW-0325">Glycoprotein</keyword>
<keyword evidence="2" id="KW-0732">Signal</keyword>
<accession>A0A8R7UF10</accession>
<reference evidence="7" key="2">
    <citation type="submission" date="2018-03" db="EMBL/GenBank/DDBJ databases">
        <title>The Triticum urartu genome reveals the dynamic nature of wheat genome evolution.</title>
        <authorList>
            <person name="Ling H."/>
            <person name="Ma B."/>
            <person name="Shi X."/>
            <person name="Liu H."/>
            <person name="Dong L."/>
            <person name="Sun H."/>
            <person name="Cao Y."/>
            <person name="Gao Q."/>
            <person name="Zheng S."/>
            <person name="Li Y."/>
            <person name="Yu Y."/>
            <person name="Du H."/>
            <person name="Qi M."/>
            <person name="Li Y."/>
            <person name="Yu H."/>
            <person name="Cui Y."/>
            <person name="Wang N."/>
            <person name="Chen C."/>
            <person name="Wu H."/>
            <person name="Zhao Y."/>
            <person name="Zhang J."/>
            <person name="Li Y."/>
            <person name="Zhou W."/>
            <person name="Zhang B."/>
            <person name="Hu W."/>
            <person name="Eijk M."/>
            <person name="Tang J."/>
            <person name="Witsenboer H."/>
            <person name="Zhao S."/>
            <person name="Li Z."/>
            <person name="Zhang A."/>
            <person name="Wang D."/>
            <person name="Liang C."/>
        </authorList>
    </citation>
    <scope>NUCLEOTIDE SEQUENCE [LARGE SCALE GENOMIC DNA]</scope>
    <source>
        <strain evidence="7">cv. G1812</strain>
    </source>
</reference>
<dbReference type="InterPro" id="IPR043325">
    <property type="entry name" value="LTSS"/>
</dbReference>
<evidence type="ECO:0000259" key="6">
    <source>
        <dbReference type="Pfam" id="PF14368"/>
    </source>
</evidence>
<dbReference type="Proteomes" id="UP000015106">
    <property type="component" value="Chromosome 2"/>
</dbReference>
<sequence>MLQQPSEGRVQAVAPSAPHLAGGKEAEAAAATSSPASPFTGDTPLVLLVAYAVLAEAMLQPSETRVQAATSSPSSQFTGDPPRPSLPGLPPLPGLPALPPSPGFPGMAGAQSSPSPSQQPAKTCLEPLILAEPCVSYLTNSSVPAPPRTCCDGFRSLVGGGDRICLCHAIMGDLGTFAGGTIDQHVHTAGASSDVHRQLTLSRRFCRNEPVARGCRRNAGCSGRQLLHAIPCSFLFSPI</sequence>
<dbReference type="CDD" id="cd00010">
    <property type="entry name" value="AAI_LTSS"/>
    <property type="match status" value="1"/>
</dbReference>
<evidence type="ECO:0000256" key="5">
    <source>
        <dbReference type="SAM" id="MobiDB-lite"/>
    </source>
</evidence>
<feature type="domain" description="Bifunctional inhibitor/plant lipid transfer protein/seed storage helical" evidence="6">
    <location>
        <begin position="112"/>
        <end position="172"/>
    </location>
</feature>
<proteinExistence type="inferred from homology"/>
<reference evidence="7" key="3">
    <citation type="submission" date="2022-06" db="UniProtKB">
        <authorList>
            <consortium name="EnsemblPlants"/>
        </authorList>
    </citation>
    <scope>IDENTIFICATION</scope>
</reference>
<dbReference type="EnsemblPlants" id="TuG1812G0500001299.01.T01">
    <property type="protein sequence ID" value="TuG1812G0500001299.01.T01"/>
    <property type="gene ID" value="TuG1812G0500001299.01"/>
</dbReference>
<feature type="compositionally biased region" description="Pro residues" evidence="5">
    <location>
        <begin position="81"/>
        <end position="103"/>
    </location>
</feature>
<evidence type="ECO:0000256" key="2">
    <source>
        <dbReference type="ARBA" id="ARBA00022729"/>
    </source>
</evidence>
<dbReference type="Gramene" id="TuG1812G0500001299.01.T01">
    <property type="protein sequence ID" value="TuG1812G0500001299.01.T01"/>
    <property type="gene ID" value="TuG1812G0500001299.01"/>
</dbReference>
<feature type="region of interest" description="Disordered" evidence="5">
    <location>
        <begin position="64"/>
        <end position="121"/>
    </location>
</feature>
<dbReference type="SUPFAM" id="SSF47699">
    <property type="entry name" value="Bifunctional inhibitor/lipid-transfer protein/seed storage 2S albumin"/>
    <property type="match status" value="1"/>
</dbReference>
<dbReference type="PANTHER" id="PTHR33044">
    <property type="entry name" value="BIFUNCTIONAL INHIBITOR/LIPID-TRANSFER PROTEIN/SEED STORAGE 2S ALBUMIN SUPERFAMILY PROTEIN-RELATED"/>
    <property type="match status" value="1"/>
</dbReference>
<reference evidence="8" key="1">
    <citation type="journal article" date="2013" name="Nature">
        <title>Draft genome of the wheat A-genome progenitor Triticum urartu.</title>
        <authorList>
            <person name="Ling H.Q."/>
            <person name="Zhao S."/>
            <person name="Liu D."/>
            <person name="Wang J."/>
            <person name="Sun H."/>
            <person name="Zhang C."/>
            <person name="Fan H."/>
            <person name="Li D."/>
            <person name="Dong L."/>
            <person name="Tao Y."/>
            <person name="Gao C."/>
            <person name="Wu H."/>
            <person name="Li Y."/>
            <person name="Cui Y."/>
            <person name="Guo X."/>
            <person name="Zheng S."/>
            <person name="Wang B."/>
            <person name="Yu K."/>
            <person name="Liang Q."/>
            <person name="Yang W."/>
            <person name="Lou X."/>
            <person name="Chen J."/>
            <person name="Feng M."/>
            <person name="Jian J."/>
            <person name="Zhang X."/>
            <person name="Luo G."/>
            <person name="Jiang Y."/>
            <person name="Liu J."/>
            <person name="Wang Z."/>
            <person name="Sha Y."/>
            <person name="Zhang B."/>
            <person name="Wu H."/>
            <person name="Tang D."/>
            <person name="Shen Q."/>
            <person name="Xue P."/>
            <person name="Zou S."/>
            <person name="Wang X."/>
            <person name="Liu X."/>
            <person name="Wang F."/>
            <person name="Yang Y."/>
            <person name="An X."/>
            <person name="Dong Z."/>
            <person name="Zhang K."/>
            <person name="Zhang X."/>
            <person name="Luo M.C."/>
            <person name="Dvorak J."/>
            <person name="Tong Y."/>
            <person name="Wang J."/>
            <person name="Yang H."/>
            <person name="Li Z."/>
            <person name="Wang D."/>
            <person name="Zhang A."/>
            <person name="Wang J."/>
        </authorList>
    </citation>
    <scope>NUCLEOTIDE SEQUENCE</scope>
    <source>
        <strain evidence="8">cv. G1812</strain>
    </source>
</reference>
<evidence type="ECO:0000256" key="3">
    <source>
        <dbReference type="ARBA" id="ARBA00023157"/>
    </source>
</evidence>
<keyword evidence="8" id="KW-1185">Reference proteome</keyword>
<dbReference type="AlphaFoldDB" id="A0A8R7UF10"/>
<dbReference type="InterPro" id="IPR036312">
    <property type="entry name" value="Bifun_inhib/LTP/seed_sf"/>
</dbReference>
<keyword evidence="3" id="KW-1015">Disulfide bond</keyword>
<evidence type="ECO:0000256" key="4">
    <source>
        <dbReference type="ARBA" id="ARBA00023180"/>
    </source>
</evidence>
<evidence type="ECO:0000313" key="7">
    <source>
        <dbReference type="EnsemblPlants" id="TuG1812G0500001299.01.T01"/>
    </source>
</evidence>
<feature type="region of interest" description="Disordered" evidence="5">
    <location>
        <begin position="1"/>
        <end position="41"/>
    </location>
</feature>